<gene>
    <name evidence="1" type="ORF">DW084_07935</name>
</gene>
<comment type="caution">
    <text evidence="1">The sequence shown here is derived from an EMBL/GenBank/DDBJ whole genome shotgun (WGS) entry which is preliminary data.</text>
</comment>
<dbReference type="Pfam" id="PF06486">
    <property type="entry name" value="DUF1093"/>
    <property type="match status" value="1"/>
</dbReference>
<dbReference type="PROSITE" id="PS51257">
    <property type="entry name" value="PROKAR_LIPOPROTEIN"/>
    <property type="match status" value="1"/>
</dbReference>
<dbReference type="NCBIfam" id="TIGR01655">
    <property type="entry name" value="yxeA_fam"/>
    <property type="match status" value="1"/>
</dbReference>
<dbReference type="Gene3D" id="2.40.50.480">
    <property type="match status" value="1"/>
</dbReference>
<reference evidence="1 2" key="1">
    <citation type="submission" date="2018-08" db="EMBL/GenBank/DDBJ databases">
        <title>A genome reference for cultivated species of the human gut microbiota.</title>
        <authorList>
            <person name="Zou Y."/>
            <person name="Xue W."/>
            <person name="Luo G."/>
        </authorList>
    </citation>
    <scope>NUCLEOTIDE SEQUENCE [LARGE SCALE GENOMIC DNA]</scope>
    <source>
        <strain evidence="1 2">AF48-16</strain>
    </source>
</reference>
<dbReference type="AlphaFoldDB" id="A0A377KW91"/>
<protein>
    <submittedName>
        <fullName evidence="1">YxeA family protein</fullName>
    </submittedName>
</protein>
<proteinExistence type="predicted"/>
<dbReference type="InterPro" id="IPR036166">
    <property type="entry name" value="YxeA-like_sf"/>
</dbReference>
<sequence>MKKIIAALVFTAIFLGGCFLTYDYYYGGSDYYTVINDAGEHDTEVSDEGVVENIYRYTQTAYNASGDVKTVKMNEHRSAPLKEGAYLKLLVNPNKGVISWEEVSEEDVPQAALEKLTPQ</sequence>
<dbReference type="RefSeq" id="WP_074933114.1">
    <property type="nucleotide sequence ID" value="NZ_BJMG01000003.1"/>
</dbReference>
<dbReference type="PANTHER" id="PTHR36433:SF2">
    <property type="entry name" value="YXEA FAMILY PROTEIN"/>
    <property type="match status" value="1"/>
</dbReference>
<dbReference type="SUPFAM" id="SSF159121">
    <property type="entry name" value="BC4932-like"/>
    <property type="match status" value="1"/>
</dbReference>
<evidence type="ECO:0000313" key="2">
    <source>
        <dbReference type="Proteomes" id="UP000286288"/>
    </source>
</evidence>
<organism evidence="1 2">
    <name type="scientific">Enterococcus casseliflavus</name>
    <name type="common">Enterococcus flavescens</name>
    <dbReference type="NCBI Taxonomy" id="37734"/>
    <lineage>
        <taxon>Bacteria</taxon>
        <taxon>Bacillati</taxon>
        <taxon>Bacillota</taxon>
        <taxon>Bacilli</taxon>
        <taxon>Lactobacillales</taxon>
        <taxon>Enterococcaceae</taxon>
        <taxon>Enterococcus</taxon>
    </lineage>
</organism>
<dbReference type="EMBL" id="QRMZ01000009">
    <property type="protein sequence ID" value="RHK06485.1"/>
    <property type="molecule type" value="Genomic_DNA"/>
</dbReference>
<dbReference type="InterPro" id="IPR006542">
    <property type="entry name" value="DUF1093"/>
</dbReference>
<dbReference type="PANTHER" id="PTHR36433">
    <property type="entry name" value="HYPOTHETICAL CYTOSOLIC PROTEIN"/>
    <property type="match status" value="1"/>
</dbReference>
<dbReference type="Proteomes" id="UP000286288">
    <property type="component" value="Unassembled WGS sequence"/>
</dbReference>
<evidence type="ECO:0000313" key="1">
    <source>
        <dbReference type="EMBL" id="RHK06485.1"/>
    </source>
</evidence>
<accession>A0A377KW91</accession>
<name>A0A377KW91_ENTCA</name>